<proteinExistence type="predicted"/>
<dbReference type="Proteomes" id="UP000029575">
    <property type="component" value="Unassembled WGS sequence"/>
</dbReference>
<feature type="transmembrane region" description="Helical" evidence="1">
    <location>
        <begin position="191"/>
        <end position="211"/>
    </location>
</feature>
<dbReference type="RefSeq" id="WP_034205654.1">
    <property type="nucleotide sequence ID" value="NZ_KN150853.1"/>
</dbReference>
<evidence type="ECO:0000313" key="3">
    <source>
        <dbReference type="Proteomes" id="UP000029575"/>
    </source>
</evidence>
<dbReference type="AlphaFoldDB" id="A0AA88Z320"/>
<feature type="transmembrane region" description="Helical" evidence="1">
    <location>
        <begin position="267"/>
        <end position="299"/>
    </location>
</feature>
<keyword evidence="1" id="KW-0812">Transmembrane</keyword>
<keyword evidence="1" id="KW-1133">Transmembrane helix</keyword>
<feature type="transmembrane region" description="Helical" evidence="1">
    <location>
        <begin position="52"/>
        <end position="71"/>
    </location>
</feature>
<protein>
    <submittedName>
        <fullName evidence="2">Membrane protein</fullName>
    </submittedName>
</protein>
<name>A0AA88Z320_BURCE</name>
<evidence type="ECO:0000313" key="2">
    <source>
        <dbReference type="EMBL" id="KGB93181.1"/>
    </source>
</evidence>
<gene>
    <name evidence="2" type="ORF">DM43_1839</name>
</gene>
<comment type="caution">
    <text evidence="2">The sequence shown here is derived from an EMBL/GenBank/DDBJ whole genome shotgun (WGS) entry which is preliminary data.</text>
</comment>
<feature type="transmembrane region" description="Helical" evidence="1">
    <location>
        <begin position="130"/>
        <end position="155"/>
    </location>
</feature>
<reference evidence="2 3" key="1">
    <citation type="submission" date="2014-06" db="EMBL/GenBank/DDBJ databases">
        <authorList>
            <person name="Bishop-Lilly K.A."/>
            <person name="Broomall S.M."/>
            <person name="Chain P.S."/>
            <person name="Chertkov O."/>
            <person name="Coyne S.R."/>
            <person name="Daligault H.E."/>
            <person name="Davenport K.W."/>
            <person name="Erkkila T."/>
            <person name="Frey K.G."/>
            <person name="Gibbons H.S."/>
            <person name="Gu W."/>
            <person name="Jaissle J."/>
            <person name="Johnson S.L."/>
            <person name="Koroleva G.I."/>
            <person name="Ladner J.T."/>
            <person name="Lo C.-C."/>
            <person name="Minogue T.D."/>
            <person name="Munk C."/>
            <person name="Palacios G.F."/>
            <person name="Redden C.L."/>
            <person name="Rosenzweig C.N."/>
            <person name="Scholz M.B."/>
            <person name="Teshima H."/>
            <person name="Xu Y."/>
        </authorList>
    </citation>
    <scope>NUCLEOTIDE SEQUENCE [LARGE SCALE GENOMIC DNA]</scope>
    <source>
        <strain evidence="2 3">DWS 37UF10B-2</strain>
    </source>
</reference>
<dbReference type="EMBL" id="JPGD01000006">
    <property type="protein sequence ID" value="KGB93181.1"/>
    <property type="molecule type" value="Genomic_DNA"/>
</dbReference>
<accession>A0AA88Z320</accession>
<organism evidence="2 3">
    <name type="scientific">Burkholderia cepacia</name>
    <name type="common">Pseudomonas cepacia</name>
    <dbReference type="NCBI Taxonomy" id="292"/>
    <lineage>
        <taxon>Bacteria</taxon>
        <taxon>Pseudomonadati</taxon>
        <taxon>Pseudomonadota</taxon>
        <taxon>Betaproteobacteria</taxon>
        <taxon>Burkholderiales</taxon>
        <taxon>Burkholderiaceae</taxon>
        <taxon>Burkholderia</taxon>
        <taxon>Burkholderia cepacia complex</taxon>
    </lineage>
</organism>
<sequence>MTLEKIRPATLGFLLVPLIAAIPLSAHGHVKWFSEYDVTASPLALSELATSTLFLTLFAASLAAVLIVIAIDRRLTMPSSIARLEHAGERYASRFMRAAAAVFFVSLQLAGLDVLLTPELASASPLVPVLHYAIAALVLFEASAWLGGVGIIVLYAMGVSQYGMFHMLDYVIFIGIAAFLILVSLSRGERVNRALAVLRIATAFSLLWGAIEKFAYPSGFHQLFDEYPYLNFGLDQTFFLWSAGFVEFVCAYLLIAGRLSAKGSCAVLLFFFGIAVIPFGMVDAIGHCMFAASLIVLLSSRNETGATFRRFGNIGRFVGSMALMFGTYYTLQTALA</sequence>
<keyword evidence="1" id="KW-0472">Membrane</keyword>
<feature type="transmembrane region" description="Helical" evidence="1">
    <location>
        <begin position="167"/>
        <end position="185"/>
    </location>
</feature>
<feature type="transmembrane region" description="Helical" evidence="1">
    <location>
        <begin position="232"/>
        <end position="255"/>
    </location>
</feature>
<evidence type="ECO:0000256" key="1">
    <source>
        <dbReference type="SAM" id="Phobius"/>
    </source>
</evidence>